<name>C6HCD2_AJECH</name>
<protein>
    <submittedName>
        <fullName evidence="1">Uncharacterized protein</fullName>
    </submittedName>
</protein>
<reference evidence="2" key="1">
    <citation type="submission" date="2009-05" db="EMBL/GenBank/DDBJ databases">
        <title>The genome sequence of Ajellomyces capsulatus strain H143.</title>
        <authorList>
            <person name="Champion M."/>
            <person name="Cuomo C.A."/>
            <person name="Ma L.-J."/>
            <person name="Henn M.R."/>
            <person name="Sil A."/>
            <person name="Goldman B."/>
            <person name="Young S.K."/>
            <person name="Kodira C.D."/>
            <person name="Zeng Q."/>
            <person name="Koehrsen M."/>
            <person name="Alvarado L."/>
            <person name="Berlin A.M."/>
            <person name="Borenstein D."/>
            <person name="Chen Z."/>
            <person name="Engels R."/>
            <person name="Freedman E."/>
            <person name="Gellesch M."/>
            <person name="Goldberg J."/>
            <person name="Griggs A."/>
            <person name="Gujja S."/>
            <person name="Heiman D.I."/>
            <person name="Hepburn T.A."/>
            <person name="Howarth C."/>
            <person name="Jen D."/>
            <person name="Larson L."/>
            <person name="Lewis B."/>
            <person name="Mehta T."/>
            <person name="Park D."/>
            <person name="Pearson M."/>
            <person name="Roberts A."/>
            <person name="Saif S."/>
            <person name="Shea T.D."/>
            <person name="Shenoy N."/>
            <person name="Sisk P."/>
            <person name="Stolte C."/>
            <person name="Sykes S."/>
            <person name="Walk T."/>
            <person name="White J."/>
            <person name="Yandava C."/>
            <person name="Klein B."/>
            <person name="McEwen J.G."/>
            <person name="Puccia R."/>
            <person name="Goldman G.H."/>
            <person name="Felipe M.S."/>
            <person name="Nino-Vega G."/>
            <person name="San-Blas G."/>
            <person name="Taylor J.W."/>
            <person name="Mendoza L."/>
            <person name="Galagan J.E."/>
            <person name="Nusbaum C."/>
            <person name="Birren B.W."/>
        </authorList>
    </citation>
    <scope>NUCLEOTIDE SEQUENCE [LARGE SCALE GENOMIC DNA]</scope>
    <source>
        <strain evidence="2">H143</strain>
    </source>
</reference>
<accession>C6HCD2</accession>
<evidence type="ECO:0000313" key="2">
    <source>
        <dbReference type="Proteomes" id="UP000002624"/>
    </source>
</evidence>
<dbReference type="EMBL" id="GG692422">
    <property type="protein sequence ID" value="EER42222.1"/>
    <property type="molecule type" value="Genomic_DNA"/>
</dbReference>
<sequence>MAPFCGTKVVGVANTYGRALHNKLMVDGAQKVHTYEFLHSTSTIHDLTNRVLTVTPENYARAVISLSRRYSNTSVFPGNNYVDIAEWMLQDHCLFNPEKLENARLFASKAEQPHDLVVQHKDFSVATSVPARAGQIVFIRGFLSPLWVSVIGSKYRIDPEFFRRHMDFLSVGIIRHSCSLPSLASTSNNIFRLCVSTLLHRDDFGGQDLQSQRSDQSSELKIYKRLQLVRGYSTVCSCFSVVEQWISFCVTRTDQGWAVEKSPPGPWISRIESMATPVPVLQHHPKMAFRTTTNRLDPNANASAEVYQSTAVLPLQYDSLIALVDLARLAPHDPLSMCIPLFAHAAFSEVQFLNLMECKIQEWVNQIAEGVPAELLGTLQYFSSILNRHSQQLKDSSHALYKLAEWNPEVLNGQTQIRISLPRPGVGTRWNTPEFGSVRHTGSRGSFTAQGLLYDYEQLHDRCISLSKLALEA</sequence>
<dbReference type="STRING" id="544712.C6HCD2"/>
<dbReference type="VEuPathDB" id="FungiDB:HCDG_03681"/>
<organism evidence="1 2">
    <name type="scientific">Ajellomyces capsulatus (strain H143)</name>
    <name type="common">Darling's disease fungus</name>
    <name type="synonym">Histoplasma capsulatum</name>
    <dbReference type="NCBI Taxonomy" id="544712"/>
    <lineage>
        <taxon>Eukaryota</taxon>
        <taxon>Fungi</taxon>
        <taxon>Dikarya</taxon>
        <taxon>Ascomycota</taxon>
        <taxon>Pezizomycotina</taxon>
        <taxon>Eurotiomycetes</taxon>
        <taxon>Eurotiomycetidae</taxon>
        <taxon>Onygenales</taxon>
        <taxon>Ajellomycetaceae</taxon>
        <taxon>Histoplasma</taxon>
    </lineage>
</organism>
<dbReference type="HOGENOM" id="CLU_023638_0_0_1"/>
<gene>
    <name evidence="1" type="ORF">HCDG_03681</name>
</gene>
<evidence type="ECO:0000313" key="1">
    <source>
        <dbReference type="EMBL" id="EER42222.1"/>
    </source>
</evidence>
<dbReference type="Proteomes" id="UP000002624">
    <property type="component" value="Unassembled WGS sequence"/>
</dbReference>
<proteinExistence type="predicted"/>
<dbReference type="OrthoDB" id="3231000at2759"/>
<dbReference type="AlphaFoldDB" id="C6HCD2"/>